<dbReference type="SUPFAM" id="SSF50494">
    <property type="entry name" value="Trypsin-like serine proteases"/>
    <property type="match status" value="1"/>
</dbReference>
<name>A0A1B6BZ17_9HEMI</name>
<evidence type="ECO:0000256" key="3">
    <source>
        <dbReference type="ARBA" id="ARBA00022825"/>
    </source>
</evidence>
<evidence type="ECO:0000256" key="2">
    <source>
        <dbReference type="ARBA" id="ARBA00022801"/>
    </source>
</evidence>
<dbReference type="GO" id="GO:0004252">
    <property type="term" value="F:serine-type endopeptidase activity"/>
    <property type="evidence" value="ECO:0007669"/>
    <property type="project" value="InterPro"/>
</dbReference>
<dbReference type="FunFam" id="2.40.10.10:FF:000006">
    <property type="entry name" value="Serine proteinase stubble"/>
    <property type="match status" value="1"/>
</dbReference>
<keyword evidence="3 5" id="KW-0720">Serine protease</keyword>
<protein>
    <recommendedName>
        <fullName evidence="6">Peptidase S1 domain-containing protein</fullName>
    </recommendedName>
</protein>
<dbReference type="PRINTS" id="PR00722">
    <property type="entry name" value="CHYMOTRYPSIN"/>
</dbReference>
<dbReference type="InterPro" id="IPR033116">
    <property type="entry name" value="TRYPSIN_SER"/>
</dbReference>
<reference evidence="7" key="1">
    <citation type="submission" date="2015-12" db="EMBL/GenBank/DDBJ databases">
        <title>De novo transcriptome assembly of four potential Pierce s Disease insect vectors from Arizona vineyards.</title>
        <authorList>
            <person name="Tassone E.E."/>
        </authorList>
    </citation>
    <scope>NUCLEOTIDE SEQUENCE</scope>
</reference>
<dbReference type="PROSITE" id="PS00134">
    <property type="entry name" value="TRYPSIN_HIS"/>
    <property type="match status" value="1"/>
</dbReference>
<feature type="domain" description="Peptidase S1" evidence="6">
    <location>
        <begin position="64"/>
        <end position="298"/>
    </location>
</feature>
<dbReference type="PANTHER" id="PTHR24264">
    <property type="entry name" value="TRYPSIN-RELATED"/>
    <property type="match status" value="1"/>
</dbReference>
<accession>A0A1B6BZ17</accession>
<dbReference type="GO" id="GO:0006508">
    <property type="term" value="P:proteolysis"/>
    <property type="evidence" value="ECO:0007669"/>
    <property type="project" value="UniProtKB-KW"/>
</dbReference>
<dbReference type="InterPro" id="IPR009003">
    <property type="entry name" value="Peptidase_S1_PA"/>
</dbReference>
<dbReference type="InterPro" id="IPR050127">
    <property type="entry name" value="Serine_Proteases_S1"/>
</dbReference>
<keyword evidence="1 5" id="KW-0645">Protease</keyword>
<sequence>FIHIVFHKFRIKTIMIIPNTAKVFLNSLLLSFVINTQIILSKEEYKTVNKQCVCGQTTSIQERIFGGSRTEITANPWQALILFDIRQHCGGSVINDRYILTAAHCVQGFPAKKFLVLLGIGDRISFGKSVEQFFKVSKIIIHDKFKSFPTFDIKDIALMRLSRKIKFNHRIQPICLPLPGQKFDNKRGCISGWGRISYQGKTTRTLYNADVVVMPTKECLKSKLGKEISKDPNSMLCAYQKNKDACQGDSGGPLAYKDKKNILLIGVISWGEKCGQINIPGVYVRVSSFIYWIMKHTSDAMYCTHKF</sequence>
<evidence type="ECO:0000256" key="5">
    <source>
        <dbReference type="RuleBase" id="RU363034"/>
    </source>
</evidence>
<dbReference type="InterPro" id="IPR001254">
    <property type="entry name" value="Trypsin_dom"/>
</dbReference>
<dbReference type="CDD" id="cd00190">
    <property type="entry name" value="Tryp_SPc"/>
    <property type="match status" value="1"/>
</dbReference>
<dbReference type="InterPro" id="IPR001314">
    <property type="entry name" value="Peptidase_S1A"/>
</dbReference>
<gene>
    <name evidence="7" type="ORF">g.4637</name>
</gene>
<evidence type="ECO:0000256" key="1">
    <source>
        <dbReference type="ARBA" id="ARBA00022670"/>
    </source>
</evidence>
<dbReference type="SMART" id="SM00020">
    <property type="entry name" value="Tryp_SPc"/>
    <property type="match status" value="1"/>
</dbReference>
<dbReference type="Gene3D" id="2.40.10.10">
    <property type="entry name" value="Trypsin-like serine proteases"/>
    <property type="match status" value="1"/>
</dbReference>
<dbReference type="InterPro" id="IPR043504">
    <property type="entry name" value="Peptidase_S1_PA_chymotrypsin"/>
</dbReference>
<feature type="non-terminal residue" evidence="7">
    <location>
        <position position="1"/>
    </location>
</feature>
<organism evidence="7">
    <name type="scientific">Clastoptera arizonana</name>
    <name type="common">Arizona spittle bug</name>
    <dbReference type="NCBI Taxonomy" id="38151"/>
    <lineage>
        <taxon>Eukaryota</taxon>
        <taxon>Metazoa</taxon>
        <taxon>Ecdysozoa</taxon>
        <taxon>Arthropoda</taxon>
        <taxon>Hexapoda</taxon>
        <taxon>Insecta</taxon>
        <taxon>Pterygota</taxon>
        <taxon>Neoptera</taxon>
        <taxon>Paraneoptera</taxon>
        <taxon>Hemiptera</taxon>
        <taxon>Auchenorrhyncha</taxon>
        <taxon>Cercopoidea</taxon>
        <taxon>Clastopteridae</taxon>
        <taxon>Clastoptera</taxon>
    </lineage>
</organism>
<keyword evidence="2 5" id="KW-0378">Hydrolase</keyword>
<dbReference type="GO" id="GO:0005615">
    <property type="term" value="C:extracellular space"/>
    <property type="evidence" value="ECO:0007669"/>
    <property type="project" value="TreeGrafter"/>
</dbReference>
<dbReference type="AlphaFoldDB" id="A0A1B6BZ17"/>
<dbReference type="EMBL" id="GEDC01030802">
    <property type="protein sequence ID" value="JAS06496.1"/>
    <property type="molecule type" value="Transcribed_RNA"/>
</dbReference>
<evidence type="ECO:0000313" key="7">
    <source>
        <dbReference type="EMBL" id="JAS06496.1"/>
    </source>
</evidence>
<dbReference type="PANTHER" id="PTHR24264:SF54">
    <property type="entry name" value="PEPTIDASE S1 DOMAIN-CONTAINING PROTEIN"/>
    <property type="match status" value="1"/>
</dbReference>
<dbReference type="InterPro" id="IPR018114">
    <property type="entry name" value="TRYPSIN_HIS"/>
</dbReference>
<dbReference type="PROSITE" id="PS00135">
    <property type="entry name" value="TRYPSIN_SER"/>
    <property type="match status" value="1"/>
</dbReference>
<evidence type="ECO:0000256" key="4">
    <source>
        <dbReference type="ARBA" id="ARBA00023157"/>
    </source>
</evidence>
<dbReference type="Pfam" id="PF00089">
    <property type="entry name" value="Trypsin"/>
    <property type="match status" value="1"/>
</dbReference>
<evidence type="ECO:0000259" key="6">
    <source>
        <dbReference type="PROSITE" id="PS50240"/>
    </source>
</evidence>
<keyword evidence="4" id="KW-1015">Disulfide bond</keyword>
<proteinExistence type="predicted"/>
<dbReference type="PROSITE" id="PS50240">
    <property type="entry name" value="TRYPSIN_DOM"/>
    <property type="match status" value="1"/>
</dbReference>